<organism evidence="2 3">
    <name type="scientific">Nephila pilipes</name>
    <name type="common">Giant wood spider</name>
    <name type="synonym">Nephila maculata</name>
    <dbReference type="NCBI Taxonomy" id="299642"/>
    <lineage>
        <taxon>Eukaryota</taxon>
        <taxon>Metazoa</taxon>
        <taxon>Ecdysozoa</taxon>
        <taxon>Arthropoda</taxon>
        <taxon>Chelicerata</taxon>
        <taxon>Arachnida</taxon>
        <taxon>Araneae</taxon>
        <taxon>Araneomorphae</taxon>
        <taxon>Entelegynae</taxon>
        <taxon>Araneoidea</taxon>
        <taxon>Nephilidae</taxon>
        <taxon>Nephila</taxon>
    </lineage>
</organism>
<feature type="non-terminal residue" evidence="2">
    <location>
        <position position="1"/>
    </location>
</feature>
<dbReference type="AlphaFoldDB" id="A0A8X6TYS5"/>
<feature type="chain" id="PRO_5036503137" evidence="1">
    <location>
        <begin position="29"/>
        <end position="66"/>
    </location>
</feature>
<sequence length="66" mass="7233">RPTSVAFSLAFPSWSAPLLANFIHCCWGNDVHPNVDVQSEGKGEEHSVSIVGMGENSHPIHIKYCQ</sequence>
<protein>
    <submittedName>
        <fullName evidence="2">Uncharacterized protein</fullName>
    </submittedName>
</protein>
<dbReference type="EMBL" id="BMAW01113576">
    <property type="protein sequence ID" value="GFT57772.1"/>
    <property type="molecule type" value="Genomic_DNA"/>
</dbReference>
<evidence type="ECO:0000313" key="3">
    <source>
        <dbReference type="Proteomes" id="UP000887013"/>
    </source>
</evidence>
<feature type="signal peptide" evidence="1">
    <location>
        <begin position="1"/>
        <end position="28"/>
    </location>
</feature>
<comment type="caution">
    <text evidence="2">The sequence shown here is derived from an EMBL/GenBank/DDBJ whole genome shotgun (WGS) entry which is preliminary data.</text>
</comment>
<dbReference type="Proteomes" id="UP000887013">
    <property type="component" value="Unassembled WGS sequence"/>
</dbReference>
<proteinExistence type="predicted"/>
<gene>
    <name evidence="2" type="ORF">NPIL_285131</name>
</gene>
<keyword evidence="3" id="KW-1185">Reference proteome</keyword>
<evidence type="ECO:0000256" key="1">
    <source>
        <dbReference type="SAM" id="SignalP"/>
    </source>
</evidence>
<reference evidence="2" key="1">
    <citation type="submission" date="2020-08" db="EMBL/GenBank/DDBJ databases">
        <title>Multicomponent nature underlies the extraordinary mechanical properties of spider dragline silk.</title>
        <authorList>
            <person name="Kono N."/>
            <person name="Nakamura H."/>
            <person name="Mori M."/>
            <person name="Yoshida Y."/>
            <person name="Ohtoshi R."/>
            <person name="Malay A.D."/>
            <person name="Moran D.A.P."/>
            <person name="Tomita M."/>
            <person name="Numata K."/>
            <person name="Arakawa K."/>
        </authorList>
    </citation>
    <scope>NUCLEOTIDE SEQUENCE</scope>
</reference>
<evidence type="ECO:0000313" key="2">
    <source>
        <dbReference type="EMBL" id="GFT57772.1"/>
    </source>
</evidence>
<keyword evidence="1" id="KW-0732">Signal</keyword>
<name>A0A8X6TYS5_NEPPI</name>
<accession>A0A8X6TYS5</accession>